<sequence length="130" mass="14958">LRLFLVKKNRDITVLLFGDDYNWNRNLTKQFSNSTLDVHVAQPLVNITPIVDIAFCSSYCDAVLITASASTFGWWMAYLTRPNTSIYYNSVFSKTNGIERELNPRDFFPPHWKSLNMTESPNGTVFINIQ</sequence>
<dbReference type="InterPro" id="IPR052501">
    <property type="entry name" value="Alpha-1-2_FucT"/>
</dbReference>
<evidence type="ECO:0000313" key="3">
    <source>
        <dbReference type="WBParaSite" id="ASIM_0000281201-mRNA-1"/>
    </source>
</evidence>
<protein>
    <submittedName>
        <fullName evidence="3">L-Fucosyltransferase</fullName>
    </submittedName>
</protein>
<dbReference type="GO" id="GO:0016020">
    <property type="term" value="C:membrane"/>
    <property type="evidence" value="ECO:0007669"/>
    <property type="project" value="InterPro"/>
</dbReference>
<dbReference type="PANTHER" id="PTHR22898:SF3">
    <property type="entry name" value="ALPHA-1,2-FUCOSYLTRANSFERASE-RELATED"/>
    <property type="match status" value="1"/>
</dbReference>
<dbReference type="GO" id="GO:0005975">
    <property type="term" value="P:carbohydrate metabolic process"/>
    <property type="evidence" value="ECO:0007669"/>
    <property type="project" value="InterPro"/>
</dbReference>
<evidence type="ECO:0000256" key="2">
    <source>
        <dbReference type="ARBA" id="ARBA00022679"/>
    </source>
</evidence>
<accession>A0A0M3J5I1</accession>
<dbReference type="InterPro" id="IPR002516">
    <property type="entry name" value="Glyco_trans_11"/>
</dbReference>
<dbReference type="PANTHER" id="PTHR22898">
    <property type="entry name" value="UNCHARACTERIZED GLYCOSOL TRANSFERASE-RELATED"/>
    <property type="match status" value="1"/>
</dbReference>
<dbReference type="GO" id="GO:0008107">
    <property type="term" value="F:galactoside 2-alpha-L-fucosyltransferase activity"/>
    <property type="evidence" value="ECO:0007669"/>
    <property type="project" value="InterPro"/>
</dbReference>
<name>A0A0M3J5I1_ANISI</name>
<dbReference type="Pfam" id="PF01531">
    <property type="entry name" value="Glyco_transf_11"/>
    <property type="match status" value="1"/>
</dbReference>
<evidence type="ECO:0000256" key="1">
    <source>
        <dbReference type="ARBA" id="ARBA00022676"/>
    </source>
</evidence>
<organism evidence="3">
    <name type="scientific">Anisakis simplex</name>
    <name type="common">Herring worm</name>
    <dbReference type="NCBI Taxonomy" id="6269"/>
    <lineage>
        <taxon>Eukaryota</taxon>
        <taxon>Metazoa</taxon>
        <taxon>Ecdysozoa</taxon>
        <taxon>Nematoda</taxon>
        <taxon>Chromadorea</taxon>
        <taxon>Rhabditida</taxon>
        <taxon>Spirurina</taxon>
        <taxon>Ascaridomorpha</taxon>
        <taxon>Ascaridoidea</taxon>
        <taxon>Anisakidae</taxon>
        <taxon>Anisakis</taxon>
        <taxon>Anisakis simplex complex</taxon>
    </lineage>
</organism>
<dbReference type="WBParaSite" id="ASIM_0000281201-mRNA-1">
    <property type="protein sequence ID" value="ASIM_0000281201-mRNA-1"/>
    <property type="gene ID" value="ASIM_0000281201"/>
</dbReference>
<keyword evidence="1" id="KW-0328">Glycosyltransferase</keyword>
<dbReference type="AlphaFoldDB" id="A0A0M3J5I1"/>
<keyword evidence="2" id="KW-0808">Transferase</keyword>
<reference evidence="3" key="1">
    <citation type="submission" date="2017-02" db="UniProtKB">
        <authorList>
            <consortium name="WormBaseParasite"/>
        </authorList>
    </citation>
    <scope>IDENTIFICATION</scope>
</reference>
<proteinExistence type="predicted"/>